<feature type="compositionally biased region" description="Polar residues" evidence="1">
    <location>
        <begin position="56"/>
        <end position="71"/>
    </location>
</feature>
<proteinExistence type="predicted"/>
<sequence length="94" mass="10521">MICRPSSFLEGYGHVLSFIFLITLQLKRRPLWHLTATLSVFAPDLTDQVERIVSHSHTQPKQIAENMSLNPRPNGCSEESKNYAAKCQSTSCGS</sequence>
<evidence type="ECO:0000256" key="1">
    <source>
        <dbReference type="SAM" id="MobiDB-lite"/>
    </source>
</evidence>
<evidence type="ECO:0000313" key="3">
    <source>
        <dbReference type="Proteomes" id="UP000326532"/>
    </source>
</evidence>
<dbReference type="EMBL" id="ML734939">
    <property type="protein sequence ID" value="KAB8211152.1"/>
    <property type="molecule type" value="Genomic_DNA"/>
</dbReference>
<keyword evidence="3" id="KW-1185">Reference proteome</keyword>
<dbReference type="AlphaFoldDB" id="A0A5N6E0U4"/>
<organism evidence="2 3">
    <name type="scientific">Aspergillus parasiticus</name>
    <dbReference type="NCBI Taxonomy" id="5067"/>
    <lineage>
        <taxon>Eukaryota</taxon>
        <taxon>Fungi</taxon>
        <taxon>Dikarya</taxon>
        <taxon>Ascomycota</taxon>
        <taxon>Pezizomycotina</taxon>
        <taxon>Eurotiomycetes</taxon>
        <taxon>Eurotiomycetidae</taxon>
        <taxon>Eurotiales</taxon>
        <taxon>Aspergillaceae</taxon>
        <taxon>Aspergillus</taxon>
        <taxon>Aspergillus subgen. Circumdati</taxon>
    </lineage>
</organism>
<gene>
    <name evidence="2" type="ORF">BDV34DRAFT_106568</name>
</gene>
<reference evidence="2 3" key="1">
    <citation type="submission" date="2019-04" db="EMBL/GenBank/DDBJ databases">
        <title>Fungal friends and foes A comparative genomics study of 23 Aspergillus species from section Flavi.</title>
        <authorList>
            <consortium name="DOE Joint Genome Institute"/>
            <person name="Kjaerbolling I."/>
            <person name="Vesth T.C."/>
            <person name="Frisvad J.C."/>
            <person name="Nybo J.L."/>
            <person name="Theobald S."/>
            <person name="Kildgaard S."/>
            <person name="Petersen T.I."/>
            <person name="Kuo A."/>
            <person name="Sato A."/>
            <person name="Lyhne E.K."/>
            <person name="Kogle M.E."/>
            <person name="Wiebenga A."/>
            <person name="Kun R.S."/>
            <person name="Lubbers R.J."/>
            <person name="Makela M.R."/>
            <person name="Barry K."/>
            <person name="Chovatia M."/>
            <person name="Clum A."/>
            <person name="Daum C."/>
            <person name="Haridas S."/>
            <person name="He G."/>
            <person name="LaButti K."/>
            <person name="Lipzen A."/>
            <person name="Mondo S."/>
            <person name="Pangilinan J."/>
            <person name="Riley R."/>
            <person name="Salamov A."/>
            <person name="Simmons B.A."/>
            <person name="Magnuson J.K."/>
            <person name="Henrissat B."/>
            <person name="Mortensen U.H."/>
            <person name="Larsen T.O."/>
            <person name="De vries R.P."/>
            <person name="Grigoriev I.V."/>
            <person name="Machida M."/>
            <person name="Baker S.E."/>
            <person name="Andersen M.R."/>
        </authorList>
    </citation>
    <scope>NUCLEOTIDE SEQUENCE [LARGE SCALE GENOMIC DNA]</scope>
    <source>
        <strain evidence="2 3">CBS 117618</strain>
    </source>
</reference>
<protein>
    <submittedName>
        <fullName evidence="2">Uncharacterized protein</fullName>
    </submittedName>
</protein>
<dbReference type="Proteomes" id="UP000326532">
    <property type="component" value="Unassembled WGS sequence"/>
</dbReference>
<accession>A0A5N6E0U4</accession>
<dbReference type="VEuPathDB" id="FungiDB:BDV34DRAFT_106568"/>
<name>A0A5N6E0U4_ASPPA</name>
<feature type="region of interest" description="Disordered" evidence="1">
    <location>
        <begin position="56"/>
        <end position="80"/>
    </location>
</feature>
<evidence type="ECO:0000313" key="2">
    <source>
        <dbReference type="EMBL" id="KAB8211152.1"/>
    </source>
</evidence>